<dbReference type="InterPro" id="IPR051457">
    <property type="entry name" value="2-oxoacid:Fd_oxidoreductase"/>
</dbReference>
<evidence type="ECO:0000313" key="3">
    <source>
        <dbReference type="EMBL" id="BAL55502.1"/>
    </source>
</evidence>
<feature type="domain" description="Thiamine pyrophosphate enzyme TPP-binding" evidence="2">
    <location>
        <begin position="56"/>
        <end position="201"/>
    </location>
</feature>
<reference evidence="3" key="1">
    <citation type="journal article" date="2005" name="Environ. Microbiol.">
        <title>Genetic and functional properties of uncultivated thermophilic crenarchaeotes from a subsurface gold mine as revealed by analysis of genome fragments.</title>
        <authorList>
            <person name="Nunoura T."/>
            <person name="Hirayama H."/>
            <person name="Takami H."/>
            <person name="Oida H."/>
            <person name="Nishi S."/>
            <person name="Shimamura S."/>
            <person name="Suzuki Y."/>
            <person name="Inagaki F."/>
            <person name="Takai K."/>
            <person name="Nealson K.H."/>
            <person name="Horikoshi K."/>
        </authorList>
    </citation>
    <scope>NUCLEOTIDE SEQUENCE</scope>
</reference>
<dbReference type="GO" id="GO:0044281">
    <property type="term" value="P:small molecule metabolic process"/>
    <property type="evidence" value="ECO:0007669"/>
    <property type="project" value="UniProtKB-ARBA"/>
</dbReference>
<gene>
    <name evidence="3" type="ORF">HGMM_F28D03C09</name>
</gene>
<dbReference type="AlphaFoldDB" id="H5SH66"/>
<dbReference type="PANTHER" id="PTHR48084:SF1">
    <property type="entry name" value="2-OXOGLUTARATE SYNTHASE SUBUNIT KORB"/>
    <property type="match status" value="1"/>
</dbReference>
<protein>
    <submittedName>
        <fullName evidence="3">2-oxoglutarate ferredoxin oxidoreductase subunit beta</fullName>
    </submittedName>
</protein>
<dbReference type="PANTHER" id="PTHR48084">
    <property type="entry name" value="2-OXOGLUTARATE OXIDOREDUCTASE SUBUNIT KORB-RELATED"/>
    <property type="match status" value="1"/>
</dbReference>
<evidence type="ECO:0000256" key="1">
    <source>
        <dbReference type="ARBA" id="ARBA00023002"/>
    </source>
</evidence>
<dbReference type="GO" id="GO:0045333">
    <property type="term" value="P:cellular respiration"/>
    <property type="evidence" value="ECO:0007669"/>
    <property type="project" value="UniProtKB-ARBA"/>
</dbReference>
<sequence length="292" mass="32069">MSEERHPLDHLLRADRLPHIWCPGCGIGIAMRCLVLALEELRIPLDRTVVVSGIGCSARVAGYVRLDGFHTTHGRAIPFATGLKLANPDLTVIVFSGDGDLAAIGGNHLIHAARRNVDLTVICVNNFIYGMTGGQSGPTTPLAARSTTTPYGNFEPPFNLPALVAASGAVYVARWTVFHVRRLITALQEAITKRGFSFVEILSPCPTGYLRRNKLGDALDMMRVFKTQSEIRHGAPPAEVGIELGKKLILGKFVDLERPTYHERMRKQLAAFFIEPYVEKVSEEVEAEEVES</sequence>
<evidence type="ECO:0000259" key="2">
    <source>
        <dbReference type="Pfam" id="PF02775"/>
    </source>
</evidence>
<accession>H5SH66</accession>
<dbReference type="GO" id="GO:0030976">
    <property type="term" value="F:thiamine pyrophosphate binding"/>
    <property type="evidence" value="ECO:0007669"/>
    <property type="project" value="InterPro"/>
</dbReference>
<dbReference type="InterPro" id="IPR011766">
    <property type="entry name" value="TPP_enzyme_TPP-bd"/>
</dbReference>
<dbReference type="CDD" id="cd03375">
    <property type="entry name" value="TPP_OGFOR"/>
    <property type="match status" value="1"/>
</dbReference>
<dbReference type="GO" id="GO:0016625">
    <property type="term" value="F:oxidoreductase activity, acting on the aldehyde or oxo group of donors, iron-sulfur protein as acceptor"/>
    <property type="evidence" value="ECO:0007669"/>
    <property type="project" value="UniProtKB-ARBA"/>
</dbReference>
<dbReference type="Gene3D" id="3.40.50.970">
    <property type="match status" value="1"/>
</dbReference>
<proteinExistence type="predicted"/>
<dbReference type="EMBL" id="AP011719">
    <property type="protein sequence ID" value="BAL55502.1"/>
    <property type="molecule type" value="Genomic_DNA"/>
</dbReference>
<dbReference type="Pfam" id="PF02775">
    <property type="entry name" value="TPP_enzyme_C"/>
    <property type="match status" value="1"/>
</dbReference>
<dbReference type="SUPFAM" id="SSF52518">
    <property type="entry name" value="Thiamin diphosphate-binding fold (THDP-binding)"/>
    <property type="match status" value="1"/>
</dbReference>
<name>H5SH66_9BACT</name>
<dbReference type="InterPro" id="IPR029061">
    <property type="entry name" value="THDP-binding"/>
</dbReference>
<reference evidence="3" key="2">
    <citation type="journal article" date="2012" name="PLoS ONE">
        <title>A Deeply Branching Thermophilic Bacterium with an Ancient Acetyl-CoA Pathway Dominates a Subsurface Ecosystem.</title>
        <authorList>
            <person name="Takami H."/>
            <person name="Noguchi H."/>
            <person name="Takaki Y."/>
            <person name="Uchiyama I."/>
            <person name="Toyoda A."/>
            <person name="Nishi S."/>
            <person name="Chee G.-J."/>
            <person name="Arai W."/>
            <person name="Nunoura T."/>
            <person name="Itoh T."/>
            <person name="Hattori M."/>
            <person name="Takai K."/>
        </authorList>
    </citation>
    <scope>NUCLEOTIDE SEQUENCE</scope>
</reference>
<keyword evidence="1" id="KW-0560">Oxidoreductase</keyword>
<organism evidence="3">
    <name type="scientific">uncultured Acidobacteriota bacterium</name>
    <dbReference type="NCBI Taxonomy" id="171953"/>
    <lineage>
        <taxon>Bacteria</taxon>
        <taxon>Pseudomonadati</taxon>
        <taxon>Acidobacteriota</taxon>
        <taxon>environmental samples</taxon>
    </lineage>
</organism>